<reference evidence="6" key="1">
    <citation type="journal article" date="2021" name="Nat. Microbiol.">
        <title>Cocultivation of an ultrasmall environmental parasitic bacterium with lytic ability against bacteria associated with wastewater foams.</title>
        <authorList>
            <person name="Batinovic S."/>
            <person name="Rose J.J.A."/>
            <person name="Ratcliffe J."/>
            <person name="Seviour R.J."/>
            <person name="Petrovski S."/>
        </authorList>
    </citation>
    <scope>NUCLEOTIDE SEQUENCE</scope>
    <source>
        <strain evidence="6">JR1</strain>
    </source>
</reference>
<dbReference type="PROSITE" id="PS50889">
    <property type="entry name" value="S4"/>
    <property type="match status" value="1"/>
</dbReference>
<dbReference type="InterPro" id="IPR002942">
    <property type="entry name" value="S4_RNA-bd"/>
</dbReference>
<evidence type="ECO:0000256" key="1">
    <source>
        <dbReference type="ARBA" id="ARBA00008348"/>
    </source>
</evidence>
<dbReference type="InterPro" id="IPR020103">
    <property type="entry name" value="PsdUridine_synth_cat_dom_sf"/>
</dbReference>
<dbReference type="GO" id="GO:0120159">
    <property type="term" value="F:rRNA pseudouridine synthase activity"/>
    <property type="evidence" value="ECO:0007669"/>
    <property type="project" value="UniProtKB-ARBA"/>
</dbReference>
<dbReference type="InterPro" id="IPR036986">
    <property type="entry name" value="S4_RNA-bd_sf"/>
</dbReference>
<keyword evidence="2 4" id="KW-0413">Isomerase</keyword>
<sequence>MSPDNSSERLNKFLAFHLGVSRRKADALIAHGAVTIDGAPAMLGARIAPAQTVMVNNKPLTKKQSYTYIALHKPTGYVCSRRRQGDTPTIYELLPRELHHLKPVGRLDADSSGLILLTDDGDFAQAMTHPKYYKLKRYEIILNQDLAPLHQQMINDFGVQLEDGPSKLTLERKSEDSRRAWLVTMSEGRNRQIRRTFSSLGYTVTQLHRTHFGEYQLADLKAGTHQTVTKK</sequence>
<evidence type="ECO:0000313" key="7">
    <source>
        <dbReference type="Proteomes" id="UP001059824"/>
    </source>
</evidence>
<dbReference type="InterPro" id="IPR006145">
    <property type="entry name" value="PsdUridine_synth_RsuA/RluA"/>
</dbReference>
<evidence type="ECO:0000256" key="2">
    <source>
        <dbReference type="ARBA" id="ARBA00023235"/>
    </source>
</evidence>
<comment type="similarity">
    <text evidence="1 4">Belongs to the pseudouridine synthase RsuA family.</text>
</comment>
<dbReference type="PROSITE" id="PS01149">
    <property type="entry name" value="PSI_RSU"/>
    <property type="match status" value="1"/>
</dbReference>
<dbReference type="Gene3D" id="3.10.290.10">
    <property type="entry name" value="RNA-binding S4 domain"/>
    <property type="match status" value="1"/>
</dbReference>
<dbReference type="PANTHER" id="PTHR47683">
    <property type="entry name" value="PSEUDOURIDINE SYNTHASE FAMILY PROTEIN-RELATED"/>
    <property type="match status" value="1"/>
</dbReference>
<accession>A0A857MJA3</accession>
<organism evidence="6 7">
    <name type="scientific">Candidatus Mycosynbacter amalyticus</name>
    <dbReference type="NCBI Taxonomy" id="2665156"/>
    <lineage>
        <taxon>Bacteria</taxon>
        <taxon>Candidatus Saccharimonadota</taxon>
        <taxon>Candidatus Saccharimonadota incertae sedis</taxon>
        <taxon>Candidatus Mycosynbacter</taxon>
    </lineage>
</organism>
<dbReference type="SUPFAM" id="SSF55174">
    <property type="entry name" value="Alpha-L RNA-binding motif"/>
    <property type="match status" value="1"/>
</dbReference>
<dbReference type="SUPFAM" id="SSF55120">
    <property type="entry name" value="Pseudouridine synthase"/>
    <property type="match status" value="1"/>
</dbReference>
<feature type="domain" description="RNA-binding S4" evidence="5">
    <location>
        <begin position="8"/>
        <end position="67"/>
    </location>
</feature>
<evidence type="ECO:0000259" key="5">
    <source>
        <dbReference type="SMART" id="SM00363"/>
    </source>
</evidence>
<keyword evidence="7" id="KW-1185">Reference proteome</keyword>
<name>A0A857MJA3_9BACT</name>
<proteinExistence type="inferred from homology"/>
<keyword evidence="3" id="KW-0694">RNA-binding</keyword>
<dbReference type="Gene3D" id="3.30.70.580">
    <property type="entry name" value="Pseudouridine synthase I, catalytic domain, N-terminal subdomain"/>
    <property type="match status" value="1"/>
</dbReference>
<dbReference type="PANTHER" id="PTHR47683:SF2">
    <property type="entry name" value="RNA-BINDING S4 DOMAIN-CONTAINING PROTEIN"/>
    <property type="match status" value="1"/>
</dbReference>
<dbReference type="InterPro" id="IPR042092">
    <property type="entry name" value="PsdUridine_s_RsuA/RluB/E/F_cat"/>
</dbReference>
<dbReference type="KEGG" id="mama:GII36_02005"/>
<dbReference type="NCBIfam" id="TIGR00093">
    <property type="entry name" value="pseudouridine synthase"/>
    <property type="match status" value="1"/>
</dbReference>
<dbReference type="GO" id="GO:0003723">
    <property type="term" value="F:RNA binding"/>
    <property type="evidence" value="ECO:0007669"/>
    <property type="project" value="UniProtKB-KW"/>
</dbReference>
<dbReference type="EMBL" id="CP045921">
    <property type="protein sequence ID" value="QHN42623.1"/>
    <property type="molecule type" value="Genomic_DNA"/>
</dbReference>
<dbReference type="AlphaFoldDB" id="A0A857MJA3"/>
<dbReference type="InterPro" id="IPR020094">
    <property type="entry name" value="TruA/RsuA/RluB/E/F_N"/>
</dbReference>
<protein>
    <recommendedName>
        <fullName evidence="4">Pseudouridine synthase</fullName>
        <ecNumber evidence="4">5.4.99.-</ecNumber>
    </recommendedName>
</protein>
<dbReference type="RefSeq" id="WP_260764056.1">
    <property type="nucleotide sequence ID" value="NZ_CP045921.1"/>
</dbReference>
<evidence type="ECO:0000256" key="3">
    <source>
        <dbReference type="PROSITE-ProRule" id="PRU00182"/>
    </source>
</evidence>
<dbReference type="InterPro" id="IPR018496">
    <property type="entry name" value="PsdUridine_synth_RsuA/RluB_CS"/>
</dbReference>
<dbReference type="Pfam" id="PF01479">
    <property type="entry name" value="S4"/>
    <property type="match status" value="1"/>
</dbReference>
<evidence type="ECO:0000313" key="6">
    <source>
        <dbReference type="EMBL" id="QHN42623.1"/>
    </source>
</evidence>
<dbReference type="Gene3D" id="3.30.70.1560">
    <property type="entry name" value="Alpha-L RNA-binding motif"/>
    <property type="match status" value="1"/>
</dbReference>
<dbReference type="InterPro" id="IPR050343">
    <property type="entry name" value="RsuA_PseudoU_synthase"/>
</dbReference>
<evidence type="ECO:0000256" key="4">
    <source>
        <dbReference type="RuleBase" id="RU003887"/>
    </source>
</evidence>
<dbReference type="SMART" id="SM00363">
    <property type="entry name" value="S4"/>
    <property type="match status" value="1"/>
</dbReference>
<dbReference type="Proteomes" id="UP001059824">
    <property type="component" value="Chromosome"/>
</dbReference>
<dbReference type="GO" id="GO:0000455">
    <property type="term" value="P:enzyme-directed rRNA pseudouridine synthesis"/>
    <property type="evidence" value="ECO:0007669"/>
    <property type="project" value="UniProtKB-ARBA"/>
</dbReference>
<dbReference type="Pfam" id="PF00849">
    <property type="entry name" value="PseudoU_synth_2"/>
    <property type="match status" value="1"/>
</dbReference>
<gene>
    <name evidence="6" type="ORF">GII36_02005</name>
</gene>
<dbReference type="CDD" id="cd00165">
    <property type="entry name" value="S4"/>
    <property type="match status" value="1"/>
</dbReference>
<dbReference type="EC" id="5.4.99.-" evidence="4"/>
<dbReference type="InterPro" id="IPR000748">
    <property type="entry name" value="PsdUridine_synth_RsuA/RluB/E/F"/>
</dbReference>